<protein>
    <recommendedName>
        <fullName evidence="2">ubiquitinyl hydrolase 1</fullName>
        <ecNumber evidence="2">3.4.19.12</ecNumber>
    </recommendedName>
</protein>
<keyword evidence="6" id="KW-0788">Thiol protease</keyword>
<dbReference type="GO" id="GO:0006508">
    <property type="term" value="P:proteolysis"/>
    <property type="evidence" value="ECO:0007669"/>
    <property type="project" value="UniProtKB-KW"/>
</dbReference>
<dbReference type="Pfam" id="PF12340">
    <property type="entry name" value="DUF3638"/>
    <property type="match status" value="1"/>
</dbReference>
<evidence type="ECO:0000313" key="12">
    <source>
        <dbReference type="Proteomes" id="UP000308652"/>
    </source>
</evidence>
<reference evidence="11 12" key="1">
    <citation type="journal article" date="2019" name="Nat. Ecol. Evol.">
        <title>Megaphylogeny resolves global patterns of mushroom evolution.</title>
        <authorList>
            <person name="Varga T."/>
            <person name="Krizsan K."/>
            <person name="Foldi C."/>
            <person name="Dima B."/>
            <person name="Sanchez-Garcia M."/>
            <person name="Sanchez-Ramirez S."/>
            <person name="Szollosi G.J."/>
            <person name="Szarkandi J.G."/>
            <person name="Papp V."/>
            <person name="Albert L."/>
            <person name="Andreopoulos W."/>
            <person name="Angelini C."/>
            <person name="Antonin V."/>
            <person name="Barry K.W."/>
            <person name="Bougher N.L."/>
            <person name="Buchanan P."/>
            <person name="Buyck B."/>
            <person name="Bense V."/>
            <person name="Catcheside P."/>
            <person name="Chovatia M."/>
            <person name="Cooper J."/>
            <person name="Damon W."/>
            <person name="Desjardin D."/>
            <person name="Finy P."/>
            <person name="Geml J."/>
            <person name="Haridas S."/>
            <person name="Hughes K."/>
            <person name="Justo A."/>
            <person name="Karasinski D."/>
            <person name="Kautmanova I."/>
            <person name="Kiss B."/>
            <person name="Kocsube S."/>
            <person name="Kotiranta H."/>
            <person name="LaButti K.M."/>
            <person name="Lechner B.E."/>
            <person name="Liimatainen K."/>
            <person name="Lipzen A."/>
            <person name="Lukacs Z."/>
            <person name="Mihaltcheva S."/>
            <person name="Morgado L.N."/>
            <person name="Niskanen T."/>
            <person name="Noordeloos M.E."/>
            <person name="Ohm R.A."/>
            <person name="Ortiz-Santana B."/>
            <person name="Ovrebo C."/>
            <person name="Racz N."/>
            <person name="Riley R."/>
            <person name="Savchenko A."/>
            <person name="Shiryaev A."/>
            <person name="Soop K."/>
            <person name="Spirin V."/>
            <person name="Szebenyi C."/>
            <person name="Tomsovsky M."/>
            <person name="Tulloss R.E."/>
            <person name="Uehling J."/>
            <person name="Grigoriev I.V."/>
            <person name="Vagvolgyi C."/>
            <person name="Papp T."/>
            <person name="Martin F.M."/>
            <person name="Miettinen O."/>
            <person name="Hibbett D.S."/>
            <person name="Nagy L.G."/>
        </authorList>
    </citation>
    <scope>NUCLEOTIDE SEQUENCE [LARGE SCALE GENOMIC DNA]</scope>
    <source>
        <strain evidence="11 12">CBS 166.37</strain>
    </source>
</reference>
<evidence type="ECO:0000256" key="4">
    <source>
        <dbReference type="ARBA" id="ARBA00022786"/>
    </source>
</evidence>
<dbReference type="STRING" id="68775.A0A5C3LPK9"/>
<keyword evidence="4" id="KW-0833">Ubl conjugation pathway</keyword>
<feature type="domain" description="DUF3645" evidence="9">
    <location>
        <begin position="2339"/>
        <end position="2372"/>
    </location>
</feature>
<dbReference type="Pfam" id="PF12359">
    <property type="entry name" value="DUF3645"/>
    <property type="match status" value="1"/>
</dbReference>
<evidence type="ECO:0000259" key="10">
    <source>
        <dbReference type="Pfam" id="PF20255"/>
    </source>
</evidence>
<name>A0A5C3LPK9_9AGAR</name>
<organism evidence="11 12">
    <name type="scientific">Crucibulum laeve</name>
    <dbReference type="NCBI Taxonomy" id="68775"/>
    <lineage>
        <taxon>Eukaryota</taxon>
        <taxon>Fungi</taxon>
        <taxon>Dikarya</taxon>
        <taxon>Basidiomycota</taxon>
        <taxon>Agaricomycotina</taxon>
        <taxon>Agaricomycetes</taxon>
        <taxon>Agaricomycetidae</taxon>
        <taxon>Agaricales</taxon>
        <taxon>Agaricineae</taxon>
        <taxon>Nidulariaceae</taxon>
        <taxon>Crucibulum</taxon>
    </lineage>
</organism>
<dbReference type="InterPro" id="IPR046541">
    <property type="entry name" value="DUF6606"/>
</dbReference>
<feature type="domain" description="DUF6606" evidence="10">
    <location>
        <begin position="13"/>
        <end position="280"/>
    </location>
</feature>
<evidence type="ECO:0000256" key="1">
    <source>
        <dbReference type="ARBA" id="ARBA00000707"/>
    </source>
</evidence>
<evidence type="ECO:0000256" key="2">
    <source>
        <dbReference type="ARBA" id="ARBA00012759"/>
    </source>
</evidence>
<dbReference type="EMBL" id="ML213635">
    <property type="protein sequence ID" value="TFK34223.1"/>
    <property type="molecule type" value="Genomic_DNA"/>
</dbReference>
<dbReference type="GO" id="GO:0004843">
    <property type="term" value="F:cysteine-type deubiquitinase activity"/>
    <property type="evidence" value="ECO:0007669"/>
    <property type="project" value="UniProtKB-EC"/>
</dbReference>
<dbReference type="Proteomes" id="UP000308652">
    <property type="component" value="Unassembled WGS sequence"/>
</dbReference>
<dbReference type="SUPFAM" id="SSF52540">
    <property type="entry name" value="P-loop containing nucleoside triphosphate hydrolases"/>
    <property type="match status" value="1"/>
</dbReference>
<keyword evidence="5" id="KW-0378">Hydrolase</keyword>
<evidence type="ECO:0000313" key="11">
    <source>
        <dbReference type="EMBL" id="TFK34223.1"/>
    </source>
</evidence>
<sequence length="3063" mass="349930">MVNLPPPEPAPYLVTHIFLPPELPQQSDHSLTHDKELATTVHEISQHYYDDVSHHDQGFRARWQPMNRMLQNLCNSVKDSILDPEEIRSQIHRMSPGDVTAFMIRAQNAAVVLRQSTTEVIFESFEVSPSTSAVMEAKGKLLVSYPGPAIAVSLSVVSDPNFLKQLSLFLSEMDRDPLDSTPVTVKAGSKVTETRDTSDPRYIIDLLTGILRGIGQIADVPRIQKRIADDVLWHKAKLPWRRSGLWLVIRVVLQTSLHCASRNHQDYKVFMLFFMSKLLHQFSHCESGLSSELLNCMMKKVGWRLSKIRDTAPTFIYTLVDEATKKAGQLIQRRWDKIQAEQACSPPWNPEQFNLQVDTTLSLTRSRAYLTEVIRNQSAPLHTSGFHPDEARRRQAFVEYVDNMQWTGGLAKNPFILGDFEQAVSDTLPDWVAANLNQESSCTVVADAIKEYTTTALSFYCGNPESLSLTFLTYGELWMALDRIAVHHYPLLEEYSPEIPTSLFEALLLRKDDELSRLERIQLYLKRRHDSRVGVYPSLFSQTISWDILAARYFDSSPSLQKKLRTIEQKAQVAWDQKISELVKRNADYSGWKQQAEAMSHEQYYSYFRYHCYYSCTKCSLQQKMNSLSIDMYEWPLPRDTVEKKMVVFEIHCPLAIKVWRDVTYTFLHDHCGAGDAGSVQPPKTLVQYYNLTDGNHRISLASSTKSFVQSHYNKISQGWPLAESAVCVNNGLKFKPYDVLKDSWVKDVSSTAALAHHCTFRLPPGPYEGLQFAVGSTSHMTNTVVAAQSECPTSLGIHEFLAFGCLRSGSRLQWLNIARELRAQSLSLDRLEVYMQLMQSACQVGSLSDHSEWEWHKELQVPEFGSVLLVELGDQITHFQDNWASGLALQTIVALTSRVLASVTEENCVTRACELLRKARTVTRRWVSQVKQILLHTTDEKEIRHLQTVLVQAATICRQTYDAPSLHLPHLLRSTEDITEYIFCAITIYDNTTGLSAPDFSGLLCRDWRLSHYVEPNLCKLIHQDRHGLDDAIREVWTTYQPGTPWIQLPSPNSSWFVSSTSSNAREVPQMIHYNVLEGRLLIAGKPIGRLPRDITQHETYKMILGQSIIDVIPADIPGMMFATSSKVGDVWQLYFTLRESDGELIVRAKTESCGILELIPPRKLEGDLPHMFTTNCAPWMDLETSEIEFRLLKNCWLSTSTNWRLRFSVSGCSTMRTKGAKLVDIYSPTAFAIYQRLKPIEHLCHLIISYPLDRSSLLMELPRSGFSFFINKNNELESRNLKGMVVDDNQSSGTMFGLQNQLILRPKDSTAKTLPQSRIVLIPEGEASIQRHQDHVRVIINTLTVPTVKFHRYCIDSDFGRLAGNASLRNRLYKAYLHALTSHCLPEPLLGHTGTEEALLELRSAGCQSFMSLESDEASILESIASLVPRRAFYPEHLKVMQEVQPSPLSALSQNYQLYEAAKAIVNHAARLQVFQPSSSAITFSFREEEEEFLLQRAAQRNILFYSNTPKLEGIDITHKLSRDLPSTFESEVQYISSLVYSWRDQLKTARDLMGILTKLGKIAGVKQIISLDYGNNWLTSSLSDIWLPWYNQCRYVSARNGRYPLLFTLSAMAFTSSDTRSLLPTMLSFATVSHFEHLHPPEFSDYDFSYGFEPTKGSLLSIISSKTRNYNSSPESRIAQNHGEKPHEHYHRCRRLFDEQCERKKELMAEEFLHQWPCGEAERPRSADSERFDISEIMREVNSVFQNCYRNQKLQKHIQDVQRELDRHHNPFCGRQTGAFSRVTLHSNTPISSKRKTIDECFSHFTPPSLKPLPNASKRWNDQPQESEPESSDALNSLISEFTNNSDKFYKLYGKGLENSRQCLESEVRAVLTHSGDIDVFISHREDYQLYLFESVIEPLKNSLQPSEFERADRILYHVGLWPRLTLRSILSNLASSSPHNHKLPPNWKKTLIHVAKAFLLYQQSQRLVASCLNGNQDDLSKELANMTILNDNLSEPEDSETFVGDWLLIQLECNFLVRQVQLDIAREMIMPSSNQNTALQLNMGEGKSSVIVPLVATCLADGKKLVRIVVLRPLARQMFQILVDRLGGLANRRIFYMPFSRDVKLGPQEAQHIHAMYEECCQTRGILVFQPDDMLSYKLMGIERQYSSSGEVGRILLESRQWLHASSRDIIDEADEILHVRYQLVYPVGKQAPFQGSPYRWVLIQNVLQLIRKHTFHLRHNLPQGIEIEECYEQNNVFPIIRFLDNEAAEAVLSKAIRDALSLLNIQFAPPGVKESACEFIKVETPANSVIDVVRDHFDDEISWNQLLLLRGLFVDGILRYAFKEKRWRVNFGLDPRRSEPWLAVPYRAKDVPAARAEFSHPDVTIVLSCLSYYYGGLSEGQLKTCFDLLLKTPNPDLEYETWICESIPETLRKLSAINIDSAEQWNELVRLFTRNSVVINFFLSQVVFPRKMKQFPEKLATSSWDIAEEKGHVTTGFSGTNDNQYLFPLSLQQRDHKHQLGTNAKVLSYLLLPENNYYVQAARDDGEHISAQQLIDLIMEQDPEIRVLLDVGAQVLELQNHEVAGYWLKKKSNAEAAIFFDDNDELVVLTRDGVVEPFVSSPFCQKVDECVLYLDDAHTRGTDVKLPRGFRAAVTLGPKVTKDRLVQGCMRMRKLGSGHTVMFLVPPEVDRSIREAARKSDDDIVGAVDVLRWAMLKTCSQIKYQVPQWVQQGIDHEKRSTAWCQFVQGDTTVEQLSSAWNSQEARTLEDMYSSQTCGSNAAPELPPKMVERCKQLGVAILRKVLDEEEEREVTHEVEREVQVQRPPRATAATPTVHPDVRRFIENGLIAEGSPAFLPAFSPFKLVLSEKAEPVWSSNVFITKDFATTIVSEYEKMDDYLNTGNWVVTSKVYYPALIVILSSYEVNELLPRIRASKSVNLHVYTPRVLQATKTCEDLTFYSVPQLPRFWTPPVEDIIRRMNLLAGQLFFRDYDAYQRTCEFLALYTKEIAALEELVIQNDGFIMPQHRRGVVSSPFDDNQLPFLRWLISARRKQVEYTRTHVGKMLEGKVLTEDDFKD</sequence>
<accession>A0A5C3LPK9</accession>
<evidence type="ECO:0000256" key="7">
    <source>
        <dbReference type="SAM" id="MobiDB-lite"/>
    </source>
</evidence>
<dbReference type="InterPro" id="IPR027417">
    <property type="entry name" value="P-loop_NTPase"/>
</dbReference>
<dbReference type="PANTHER" id="PTHR13367">
    <property type="entry name" value="UBIQUITIN THIOESTERASE"/>
    <property type="match status" value="1"/>
</dbReference>
<evidence type="ECO:0000256" key="6">
    <source>
        <dbReference type="ARBA" id="ARBA00022807"/>
    </source>
</evidence>
<evidence type="ECO:0000256" key="3">
    <source>
        <dbReference type="ARBA" id="ARBA00022670"/>
    </source>
</evidence>
<dbReference type="OrthoDB" id="3182339at2759"/>
<keyword evidence="12" id="KW-1185">Reference proteome</keyword>
<evidence type="ECO:0000259" key="8">
    <source>
        <dbReference type="Pfam" id="PF12340"/>
    </source>
</evidence>
<evidence type="ECO:0000259" key="9">
    <source>
        <dbReference type="Pfam" id="PF12359"/>
    </source>
</evidence>
<keyword evidence="3" id="KW-0645">Protease</keyword>
<dbReference type="InterPro" id="IPR051346">
    <property type="entry name" value="OTU_Deubiquitinase"/>
</dbReference>
<dbReference type="EC" id="3.4.19.12" evidence="2"/>
<dbReference type="InterPro" id="IPR022099">
    <property type="entry name" value="DUF3638"/>
</dbReference>
<feature type="domain" description="DUF3638" evidence="8">
    <location>
        <begin position="2008"/>
        <end position="2220"/>
    </location>
</feature>
<proteinExistence type="predicted"/>
<dbReference type="InterPro" id="IPR022105">
    <property type="entry name" value="DUF3645"/>
</dbReference>
<comment type="catalytic activity">
    <reaction evidence="1">
        <text>Thiol-dependent hydrolysis of ester, thioester, amide, peptide and isopeptide bonds formed by the C-terminal Gly of ubiquitin (a 76-residue protein attached to proteins as an intracellular targeting signal).</text>
        <dbReference type="EC" id="3.4.19.12"/>
    </reaction>
</comment>
<evidence type="ECO:0000256" key="5">
    <source>
        <dbReference type="ARBA" id="ARBA00022801"/>
    </source>
</evidence>
<gene>
    <name evidence="11" type="ORF">BDQ12DRAFT_727128</name>
</gene>
<dbReference type="PANTHER" id="PTHR13367:SF34">
    <property type="match status" value="1"/>
</dbReference>
<dbReference type="Pfam" id="PF20255">
    <property type="entry name" value="DUF6606"/>
    <property type="match status" value="1"/>
</dbReference>
<feature type="region of interest" description="Disordered" evidence="7">
    <location>
        <begin position="1808"/>
        <end position="1836"/>
    </location>
</feature>